<evidence type="ECO:0000256" key="2">
    <source>
        <dbReference type="SAM" id="MobiDB-lite"/>
    </source>
</evidence>
<dbReference type="PANTHER" id="PTHR14572">
    <property type="entry name" value="PANCREATIC PROGENITOR CELL DIFFERENTIATION AND PROLIFERATION FACTOR"/>
    <property type="match status" value="1"/>
</dbReference>
<dbReference type="InterPro" id="IPR026754">
    <property type="entry name" value="PPDPF"/>
</dbReference>
<evidence type="ECO:0000313" key="3">
    <source>
        <dbReference type="Ensembl" id="ENSTGEP00000029641.1"/>
    </source>
</evidence>
<evidence type="ECO:0000256" key="1">
    <source>
        <dbReference type="ARBA" id="ARBA00006609"/>
    </source>
</evidence>
<feature type="region of interest" description="Disordered" evidence="2">
    <location>
        <begin position="1"/>
        <end position="37"/>
    </location>
</feature>
<keyword evidence="4" id="KW-1185">Reference proteome</keyword>
<protein>
    <recommendedName>
        <fullName evidence="5">Pancreatic progenitor cell differentiation and proliferation factor</fullName>
    </recommendedName>
</protein>
<dbReference type="GO" id="GO:0030154">
    <property type="term" value="P:cell differentiation"/>
    <property type="evidence" value="ECO:0007669"/>
    <property type="project" value="InterPro"/>
</dbReference>
<feature type="compositionally biased region" description="Low complexity" evidence="2">
    <location>
        <begin position="1"/>
        <end position="21"/>
    </location>
</feature>
<proteinExistence type="inferred from homology"/>
<dbReference type="AlphaFoldDB" id="A0A8D2FWU7"/>
<dbReference type="Pfam" id="PF15060">
    <property type="entry name" value="PPDFL"/>
    <property type="match status" value="1"/>
</dbReference>
<sequence>QEFKTSPGHLGSASSNSSCGSTECLGEAMPQPPGFPKADPGHWWASLFFGKSTLLFMAMVLESVEHPEPPRPPEAAQWLVQHSPILDPRPDLSSHHQPQACGDARPPESLPP</sequence>
<name>A0A8D2FWU7_THEGE</name>
<dbReference type="Ensembl" id="ENSTGET00000035276.1">
    <property type="protein sequence ID" value="ENSTGEP00000029641.1"/>
    <property type="gene ID" value="ENSTGEG00000023835.1"/>
</dbReference>
<evidence type="ECO:0008006" key="5">
    <source>
        <dbReference type="Google" id="ProtNLM"/>
    </source>
</evidence>
<reference evidence="3" key="2">
    <citation type="submission" date="2025-08" db="UniProtKB">
        <authorList>
            <consortium name="Ensembl"/>
        </authorList>
    </citation>
    <scope>IDENTIFICATION</scope>
</reference>
<reference evidence="3" key="3">
    <citation type="submission" date="2025-09" db="UniProtKB">
        <authorList>
            <consortium name="Ensembl"/>
        </authorList>
    </citation>
    <scope>IDENTIFICATION</scope>
</reference>
<evidence type="ECO:0000313" key="4">
    <source>
        <dbReference type="Proteomes" id="UP000694411"/>
    </source>
</evidence>
<dbReference type="Proteomes" id="UP000694411">
    <property type="component" value="Chromosome 11"/>
</dbReference>
<reference evidence="3" key="1">
    <citation type="submission" date="2018-05" db="EMBL/GenBank/DDBJ databases">
        <title>Whole genome of Theropithecus gelada.</title>
        <authorList>
            <person name="Chiou K.L."/>
            <person name="Snyder-Mackler N."/>
        </authorList>
    </citation>
    <scope>NUCLEOTIDE SEQUENCE [LARGE SCALE GENOMIC DNA]</scope>
</reference>
<comment type="similarity">
    <text evidence="1">Belongs to the PPDPF family.</text>
</comment>
<dbReference type="PRINTS" id="PR02071">
    <property type="entry name" value="PPDPFACTOR"/>
</dbReference>
<feature type="region of interest" description="Disordered" evidence="2">
    <location>
        <begin position="65"/>
        <end position="112"/>
    </location>
</feature>
<organism evidence="3 4">
    <name type="scientific">Theropithecus gelada</name>
    <name type="common">Gelada baboon</name>
    <dbReference type="NCBI Taxonomy" id="9565"/>
    <lineage>
        <taxon>Eukaryota</taxon>
        <taxon>Metazoa</taxon>
        <taxon>Chordata</taxon>
        <taxon>Craniata</taxon>
        <taxon>Vertebrata</taxon>
        <taxon>Euteleostomi</taxon>
        <taxon>Mammalia</taxon>
        <taxon>Eutheria</taxon>
        <taxon>Euarchontoglires</taxon>
        <taxon>Primates</taxon>
        <taxon>Haplorrhini</taxon>
        <taxon>Catarrhini</taxon>
        <taxon>Cercopithecidae</taxon>
        <taxon>Cercopithecinae</taxon>
        <taxon>Theropithecus</taxon>
    </lineage>
</organism>
<accession>A0A8D2FWU7</accession>